<gene>
    <name evidence="1" type="ORF">GCM10023349_15570</name>
</gene>
<dbReference type="InterPro" id="IPR001130">
    <property type="entry name" value="TatD-like"/>
</dbReference>
<name>A0ABP8X679_9ACTN</name>
<dbReference type="Gene3D" id="3.20.20.140">
    <property type="entry name" value="Metal-dependent hydrolases"/>
    <property type="match status" value="1"/>
</dbReference>
<dbReference type="PANTHER" id="PTHR46124:SF2">
    <property type="entry name" value="D-AMINOACYL-TRNA DEACYLASE"/>
    <property type="match status" value="1"/>
</dbReference>
<keyword evidence="2" id="KW-1185">Reference proteome</keyword>
<sequence length="253" mass="27858">MMNPAHLIDTHCHISAYSDPVAIVRAAESNTSIVAVTESPEEYRRLRTRLGRRDHIQIALGLHPLRSHTFTPNDLARFFRLVPETTWIGEVGLDFSRQGAATKKEQLRVFDAVLTEAQPGQHPLTVHSRGAEADTVGFLAQAKLSAVLHWYTGPIGPIDAALDAGLYFSYNIAMVRSKKFATLLRAIPRDRTLLETDGPYARAAHGPAQPHQINEVVAALARGWGISRSEATDVIIGNQRRFIANASTSPIRD</sequence>
<comment type="caution">
    <text evidence="1">The sequence shown here is derived from an EMBL/GenBank/DDBJ whole genome shotgun (WGS) entry which is preliminary data.</text>
</comment>
<accession>A0ABP8X679</accession>
<proteinExistence type="predicted"/>
<dbReference type="SUPFAM" id="SSF51556">
    <property type="entry name" value="Metallo-dependent hydrolases"/>
    <property type="match status" value="1"/>
</dbReference>
<dbReference type="PANTHER" id="PTHR46124">
    <property type="entry name" value="D-AMINOACYL-TRNA DEACYLASE"/>
    <property type="match status" value="1"/>
</dbReference>
<keyword evidence="1" id="KW-0378">Hydrolase</keyword>
<evidence type="ECO:0000313" key="2">
    <source>
        <dbReference type="Proteomes" id="UP001499974"/>
    </source>
</evidence>
<protein>
    <submittedName>
        <fullName evidence="1">TatD family hydrolase</fullName>
    </submittedName>
</protein>
<dbReference type="Pfam" id="PF01026">
    <property type="entry name" value="TatD_DNase"/>
    <property type="match status" value="1"/>
</dbReference>
<evidence type="ECO:0000313" key="1">
    <source>
        <dbReference type="EMBL" id="GAA4699961.1"/>
    </source>
</evidence>
<reference evidence="2" key="1">
    <citation type="journal article" date="2019" name="Int. J. Syst. Evol. Microbiol.">
        <title>The Global Catalogue of Microorganisms (GCM) 10K type strain sequencing project: providing services to taxonomists for standard genome sequencing and annotation.</title>
        <authorList>
            <consortium name="The Broad Institute Genomics Platform"/>
            <consortium name="The Broad Institute Genome Sequencing Center for Infectious Disease"/>
            <person name="Wu L."/>
            <person name="Ma J."/>
        </authorList>
    </citation>
    <scope>NUCLEOTIDE SEQUENCE [LARGE SCALE GENOMIC DNA]</scope>
    <source>
        <strain evidence="2">JCM 18531</strain>
    </source>
</reference>
<dbReference type="EMBL" id="BAABKM010000002">
    <property type="protein sequence ID" value="GAA4699961.1"/>
    <property type="molecule type" value="Genomic_DNA"/>
</dbReference>
<dbReference type="PIRSF" id="PIRSF005902">
    <property type="entry name" value="DNase_TatD"/>
    <property type="match status" value="1"/>
</dbReference>
<dbReference type="InterPro" id="IPR032466">
    <property type="entry name" value="Metal_Hydrolase"/>
</dbReference>
<dbReference type="GO" id="GO:0016787">
    <property type="term" value="F:hydrolase activity"/>
    <property type="evidence" value="ECO:0007669"/>
    <property type="project" value="UniProtKB-KW"/>
</dbReference>
<organism evidence="1 2">
    <name type="scientific">Nocardioides conyzicola</name>
    <dbReference type="NCBI Taxonomy" id="1651781"/>
    <lineage>
        <taxon>Bacteria</taxon>
        <taxon>Bacillati</taxon>
        <taxon>Actinomycetota</taxon>
        <taxon>Actinomycetes</taxon>
        <taxon>Propionibacteriales</taxon>
        <taxon>Nocardioidaceae</taxon>
        <taxon>Nocardioides</taxon>
    </lineage>
</organism>
<dbReference type="Proteomes" id="UP001499974">
    <property type="component" value="Unassembled WGS sequence"/>
</dbReference>